<dbReference type="PANTHER" id="PTHR43047">
    <property type="entry name" value="TWO-COMPONENT HISTIDINE PROTEIN KINASE"/>
    <property type="match status" value="1"/>
</dbReference>
<dbReference type="PROSITE" id="PS50110">
    <property type="entry name" value="RESPONSE_REGULATORY"/>
    <property type="match status" value="1"/>
</dbReference>
<feature type="compositionally biased region" description="Basic and acidic residues" evidence="7">
    <location>
        <begin position="1141"/>
        <end position="1157"/>
    </location>
</feature>
<evidence type="ECO:0000256" key="3">
    <source>
        <dbReference type="ARBA" id="ARBA00022553"/>
    </source>
</evidence>
<evidence type="ECO:0000256" key="8">
    <source>
        <dbReference type="SAM" id="Phobius"/>
    </source>
</evidence>
<dbReference type="InterPro" id="IPR005467">
    <property type="entry name" value="His_kinase_dom"/>
</dbReference>
<dbReference type="GO" id="GO:0005886">
    <property type="term" value="C:plasma membrane"/>
    <property type="evidence" value="ECO:0007669"/>
    <property type="project" value="TreeGrafter"/>
</dbReference>
<dbReference type="KEGG" id="shs:STEHIDRAFT_126395"/>
<dbReference type="InterPro" id="IPR036097">
    <property type="entry name" value="HisK_dim/P_sf"/>
</dbReference>
<dbReference type="CDD" id="cd17546">
    <property type="entry name" value="REC_hyHK_CKI1_RcsC-like"/>
    <property type="match status" value="1"/>
</dbReference>
<feature type="compositionally biased region" description="Polar residues" evidence="7">
    <location>
        <begin position="1000"/>
        <end position="1016"/>
    </location>
</feature>
<dbReference type="SMART" id="SM00388">
    <property type="entry name" value="HisKA"/>
    <property type="match status" value="1"/>
</dbReference>
<dbReference type="Proteomes" id="UP000053927">
    <property type="component" value="Unassembled WGS sequence"/>
</dbReference>
<sequence length="1167" mass="125867">MTNHASSIRTPLPVHQPATDVGPSNIRQIKFERRAYPGKWTRFVRQVLSKITSASTGSPSDGLNNDGSESSASASTSLGGLISAGQRHTAAEKDGGDWVLDEVVVDGEGGDRPGTHVHGSEKDTGTKQSESGQGSVRGVHGGYEGGSRSGGSTDAWDTGRDTGGLWGLLRWRLWPVMAEFFDPRFEDPAFEEDYQKQMWYSTKAFAFYGSLYLVLNWVLYLILNHSVNLYEKAVYYGGLTLVTLPIPFMVAFDMPRYRPVLFHTCFCLATWYCGLSEVIQIKECDFFNKTDNTCFGKDFLAMSYYSTGLPAMMMFIVSRRLYNAVVQAVFFVLLMTLIIPDQSIYARNVVSFCIFSVFIQALHYSREANSRRMYILNSQLKIAYRAQQKAQIAESKASHAKKRFASYIFHEVRVPLNTAMLAYQNMQTNDAFKPETLEEQSIEVYALEASLTMMQQVLNDALDLQKMDAGRFESHPRPFPLHRSLHNALRPIGVDTSAKRLELIIDLDERIDAIGFIAPPGSNINAGPITFNTAAVNAANSSSIRNSMNYHSPEPPPRRSYTPNSGQGHTQSASGGGGAGASGSGDGVWVIGDEIRLRQVLTNLASNAVKFTPEGGGPVKIVTRLVSAPSWMSTNAGSGTGSGAGSSPGSGTGSGNGTAVLSGHGGLEGNTNPLSRNPSTKTAPGIRGHKHSPRRSDERIGLAAMGIGLGGSTDGGIVGKRERDMVTIRLEVHDSGPGIRPSDLVDGRLFQPFVQTNVGKLSGKGSGLGLAIVRQIVSLSGGRLGVQSRKGQGAMFWVEMSYPLATTHEVQTSRSTLAPFAPMSTLSPPSAFASPNPTRSPRPILATIPSSEAHPAQDPSDSPTKSHALSTHSTESPLTKDDDTVNSPNLPNVDLSARSPTHPRSGSPPNMSMVLPPLPRYQSQDGHDDATESEHGSRPQDSPVNVVSPPGLTPTLPGMDDNEDKASDDPILERPVRPGPIVTPGPEGMGKAWSAPAASLSPTPVSQTAPASSSGEEGNPLVVLVVDDDPMTRTLMTRMLTKLGCVVDTADDGQQFLDIILAEGARKYDLVSLDNYMPVMTGEDAVRELRARGRMDLVVGCTGNALTEDQLNYMEAGADKVLTKPIMMKDLKDVLQVAKKRRDEVPPRRLGESEHRYPPSSSPSILR</sequence>
<dbReference type="PROSITE" id="PS50109">
    <property type="entry name" value="HIS_KIN"/>
    <property type="match status" value="1"/>
</dbReference>
<feature type="region of interest" description="Disordered" evidence="7">
    <location>
        <begin position="545"/>
        <end position="585"/>
    </location>
</feature>
<feature type="compositionally biased region" description="Polar residues" evidence="7">
    <location>
        <begin position="53"/>
        <end position="66"/>
    </location>
</feature>
<dbReference type="CDD" id="cd00082">
    <property type="entry name" value="HisKA"/>
    <property type="match status" value="1"/>
</dbReference>
<feature type="compositionally biased region" description="Basic and acidic residues" evidence="7">
    <location>
        <begin position="109"/>
        <end position="125"/>
    </location>
</feature>
<feature type="transmembrane region" description="Helical" evidence="8">
    <location>
        <begin position="205"/>
        <end position="223"/>
    </location>
</feature>
<keyword evidence="8" id="KW-1133">Transmembrane helix</keyword>
<evidence type="ECO:0000313" key="11">
    <source>
        <dbReference type="EMBL" id="EIM79723.1"/>
    </source>
</evidence>
<evidence type="ECO:0000256" key="5">
    <source>
        <dbReference type="ARBA" id="ARBA00022777"/>
    </source>
</evidence>
<protein>
    <recommendedName>
        <fullName evidence="2">histidine kinase</fullName>
        <ecNumber evidence="2">2.7.13.3</ecNumber>
    </recommendedName>
</protein>
<feature type="compositionally biased region" description="Polar residues" evidence="7">
    <location>
        <begin position="898"/>
        <end position="910"/>
    </location>
</feature>
<evidence type="ECO:0000256" key="6">
    <source>
        <dbReference type="PROSITE-ProRule" id="PRU00169"/>
    </source>
</evidence>
<dbReference type="GeneID" id="18797752"/>
<dbReference type="Gene3D" id="3.30.565.10">
    <property type="entry name" value="Histidine kinase-like ATPase, C-terminal domain"/>
    <property type="match status" value="1"/>
</dbReference>
<comment type="catalytic activity">
    <reaction evidence="1">
        <text>ATP + protein L-histidine = ADP + protein N-phospho-L-histidine.</text>
        <dbReference type="EC" id="2.7.13.3"/>
    </reaction>
</comment>
<evidence type="ECO:0000256" key="4">
    <source>
        <dbReference type="ARBA" id="ARBA00022679"/>
    </source>
</evidence>
<dbReference type="OMA" id="CLATWYC"/>
<dbReference type="SMART" id="SM00448">
    <property type="entry name" value="REC"/>
    <property type="match status" value="1"/>
</dbReference>
<feature type="region of interest" description="Disordered" evidence="7">
    <location>
        <begin position="820"/>
        <end position="1017"/>
    </location>
</feature>
<dbReference type="AlphaFoldDB" id="R7RY42"/>
<feature type="region of interest" description="Disordered" evidence="7">
    <location>
        <begin position="633"/>
        <end position="697"/>
    </location>
</feature>
<keyword evidence="8" id="KW-0812">Transmembrane</keyword>
<dbReference type="GO" id="GO:0000155">
    <property type="term" value="F:phosphorelay sensor kinase activity"/>
    <property type="evidence" value="ECO:0007669"/>
    <property type="project" value="InterPro"/>
</dbReference>
<feature type="compositionally biased region" description="Basic and acidic residues" evidence="7">
    <location>
        <begin position="925"/>
        <end position="938"/>
    </location>
</feature>
<feature type="compositionally biased region" description="Low complexity" evidence="7">
    <location>
        <begin position="67"/>
        <end position="77"/>
    </location>
</feature>
<feature type="compositionally biased region" description="Basic and acidic residues" evidence="7">
    <location>
        <begin position="964"/>
        <end position="976"/>
    </location>
</feature>
<feature type="region of interest" description="Disordered" evidence="7">
    <location>
        <begin position="53"/>
        <end position="77"/>
    </location>
</feature>
<evidence type="ECO:0000313" key="12">
    <source>
        <dbReference type="Proteomes" id="UP000053927"/>
    </source>
</evidence>
<feature type="domain" description="Response regulatory" evidence="10">
    <location>
        <begin position="1022"/>
        <end position="1139"/>
    </location>
</feature>
<evidence type="ECO:0000256" key="7">
    <source>
        <dbReference type="SAM" id="MobiDB-lite"/>
    </source>
</evidence>
<evidence type="ECO:0000256" key="1">
    <source>
        <dbReference type="ARBA" id="ARBA00000085"/>
    </source>
</evidence>
<name>R7RY42_STEHR</name>
<keyword evidence="4" id="KW-0808">Transferase</keyword>
<dbReference type="GO" id="GO:0009927">
    <property type="term" value="F:histidine phosphotransfer kinase activity"/>
    <property type="evidence" value="ECO:0007669"/>
    <property type="project" value="TreeGrafter"/>
</dbReference>
<reference evidence="12" key="1">
    <citation type="journal article" date="2012" name="Science">
        <title>The Paleozoic origin of enzymatic lignin decomposition reconstructed from 31 fungal genomes.</title>
        <authorList>
            <person name="Floudas D."/>
            <person name="Binder M."/>
            <person name="Riley R."/>
            <person name="Barry K."/>
            <person name="Blanchette R.A."/>
            <person name="Henrissat B."/>
            <person name="Martinez A.T."/>
            <person name="Otillar R."/>
            <person name="Spatafora J.W."/>
            <person name="Yadav J.S."/>
            <person name="Aerts A."/>
            <person name="Benoit I."/>
            <person name="Boyd A."/>
            <person name="Carlson A."/>
            <person name="Copeland A."/>
            <person name="Coutinho P.M."/>
            <person name="de Vries R.P."/>
            <person name="Ferreira P."/>
            <person name="Findley K."/>
            <person name="Foster B."/>
            <person name="Gaskell J."/>
            <person name="Glotzer D."/>
            <person name="Gorecki P."/>
            <person name="Heitman J."/>
            <person name="Hesse C."/>
            <person name="Hori C."/>
            <person name="Igarashi K."/>
            <person name="Jurgens J.A."/>
            <person name="Kallen N."/>
            <person name="Kersten P."/>
            <person name="Kohler A."/>
            <person name="Kuees U."/>
            <person name="Kumar T.K.A."/>
            <person name="Kuo A."/>
            <person name="LaButti K."/>
            <person name="Larrondo L.F."/>
            <person name="Lindquist E."/>
            <person name="Ling A."/>
            <person name="Lombard V."/>
            <person name="Lucas S."/>
            <person name="Lundell T."/>
            <person name="Martin R."/>
            <person name="McLaughlin D.J."/>
            <person name="Morgenstern I."/>
            <person name="Morin E."/>
            <person name="Murat C."/>
            <person name="Nagy L.G."/>
            <person name="Nolan M."/>
            <person name="Ohm R.A."/>
            <person name="Patyshakuliyeva A."/>
            <person name="Rokas A."/>
            <person name="Ruiz-Duenas F.J."/>
            <person name="Sabat G."/>
            <person name="Salamov A."/>
            <person name="Samejima M."/>
            <person name="Schmutz J."/>
            <person name="Slot J.C."/>
            <person name="St John F."/>
            <person name="Stenlid J."/>
            <person name="Sun H."/>
            <person name="Sun S."/>
            <person name="Syed K."/>
            <person name="Tsang A."/>
            <person name="Wiebenga A."/>
            <person name="Young D."/>
            <person name="Pisabarro A."/>
            <person name="Eastwood D.C."/>
            <person name="Martin F."/>
            <person name="Cullen D."/>
            <person name="Grigoriev I.V."/>
            <person name="Hibbett D.S."/>
        </authorList>
    </citation>
    <scope>NUCLEOTIDE SEQUENCE [LARGE SCALE GENOMIC DNA]</scope>
    <source>
        <strain evidence="12">FP-91666</strain>
    </source>
</reference>
<dbReference type="EC" id="2.7.13.3" evidence="2"/>
<dbReference type="Pfam" id="PF00072">
    <property type="entry name" value="Response_reg"/>
    <property type="match status" value="1"/>
</dbReference>
<keyword evidence="8" id="KW-0472">Membrane</keyword>
<feature type="modified residue" description="4-aspartylphosphate" evidence="6">
    <location>
        <position position="1074"/>
    </location>
</feature>
<dbReference type="InterPro" id="IPR003661">
    <property type="entry name" value="HisK_dim/P_dom"/>
</dbReference>
<dbReference type="SUPFAM" id="SSF47384">
    <property type="entry name" value="Homodimeric domain of signal transducing histidine kinase"/>
    <property type="match status" value="1"/>
</dbReference>
<evidence type="ECO:0000259" key="10">
    <source>
        <dbReference type="PROSITE" id="PS50110"/>
    </source>
</evidence>
<dbReference type="RefSeq" id="XP_007311287.1">
    <property type="nucleotide sequence ID" value="XM_007311225.1"/>
</dbReference>
<keyword evidence="12" id="KW-1185">Reference proteome</keyword>
<keyword evidence="3 6" id="KW-0597">Phosphoprotein</keyword>
<feature type="compositionally biased region" description="Polar residues" evidence="7">
    <location>
        <begin position="824"/>
        <end position="839"/>
    </location>
</feature>
<organism evidence="11 12">
    <name type="scientific">Stereum hirsutum (strain FP-91666)</name>
    <name type="common">White-rot fungus</name>
    <dbReference type="NCBI Taxonomy" id="721885"/>
    <lineage>
        <taxon>Eukaryota</taxon>
        <taxon>Fungi</taxon>
        <taxon>Dikarya</taxon>
        <taxon>Basidiomycota</taxon>
        <taxon>Agaricomycotina</taxon>
        <taxon>Agaricomycetes</taxon>
        <taxon>Russulales</taxon>
        <taxon>Stereaceae</taxon>
        <taxon>Stereum</taxon>
    </lineage>
</organism>
<dbReference type="eggNOG" id="KOG0519">
    <property type="taxonomic scope" value="Eukaryota"/>
</dbReference>
<dbReference type="Gene3D" id="3.40.50.2300">
    <property type="match status" value="1"/>
</dbReference>
<feature type="transmembrane region" description="Helical" evidence="8">
    <location>
        <begin position="321"/>
        <end position="339"/>
    </location>
</feature>
<feature type="compositionally biased region" description="Polar residues" evidence="7">
    <location>
        <begin position="859"/>
        <end position="877"/>
    </location>
</feature>
<dbReference type="InterPro" id="IPR011006">
    <property type="entry name" value="CheY-like_superfamily"/>
</dbReference>
<dbReference type="SUPFAM" id="SSF55874">
    <property type="entry name" value="ATPase domain of HSP90 chaperone/DNA topoisomerase II/histidine kinase"/>
    <property type="match status" value="2"/>
</dbReference>
<accession>R7RY42</accession>
<dbReference type="SUPFAM" id="SSF52172">
    <property type="entry name" value="CheY-like"/>
    <property type="match status" value="1"/>
</dbReference>
<proteinExistence type="predicted"/>
<dbReference type="PANTHER" id="PTHR43047:SF66">
    <property type="entry name" value="HISKA"/>
    <property type="match status" value="1"/>
</dbReference>
<feature type="transmembrane region" description="Helical" evidence="8">
    <location>
        <begin position="235"/>
        <end position="252"/>
    </location>
</feature>
<dbReference type="InterPro" id="IPR004358">
    <property type="entry name" value="Sig_transdc_His_kin-like_C"/>
</dbReference>
<dbReference type="InterPro" id="IPR001789">
    <property type="entry name" value="Sig_transdc_resp-reg_receiver"/>
</dbReference>
<dbReference type="PRINTS" id="PR00344">
    <property type="entry name" value="BCTRLSENSOR"/>
</dbReference>
<dbReference type="Pfam" id="PF02518">
    <property type="entry name" value="HATPase_c"/>
    <property type="match status" value="1"/>
</dbReference>
<dbReference type="Pfam" id="PF00512">
    <property type="entry name" value="HisKA"/>
    <property type="match status" value="1"/>
</dbReference>
<feature type="compositionally biased region" description="Gly residues" evidence="7">
    <location>
        <begin position="139"/>
        <end position="149"/>
    </location>
</feature>
<dbReference type="InterPro" id="IPR036890">
    <property type="entry name" value="HATPase_C_sf"/>
</dbReference>
<gene>
    <name evidence="11" type="ORF">STEHIDRAFT_126395</name>
</gene>
<evidence type="ECO:0000259" key="9">
    <source>
        <dbReference type="PROSITE" id="PS50109"/>
    </source>
</evidence>
<evidence type="ECO:0000256" key="2">
    <source>
        <dbReference type="ARBA" id="ARBA00012438"/>
    </source>
</evidence>
<dbReference type="OrthoDB" id="60033at2759"/>
<dbReference type="Gene3D" id="1.10.287.130">
    <property type="match status" value="1"/>
</dbReference>
<feature type="region of interest" description="Disordered" evidence="7">
    <location>
        <begin position="1"/>
        <end position="22"/>
    </location>
</feature>
<dbReference type="EMBL" id="JH687402">
    <property type="protein sequence ID" value="EIM79723.1"/>
    <property type="molecule type" value="Genomic_DNA"/>
</dbReference>
<feature type="compositionally biased region" description="Polar residues" evidence="7">
    <location>
        <begin position="669"/>
        <end position="682"/>
    </location>
</feature>
<dbReference type="SMART" id="SM00387">
    <property type="entry name" value="HATPase_c"/>
    <property type="match status" value="1"/>
</dbReference>
<dbReference type="InterPro" id="IPR003594">
    <property type="entry name" value="HATPase_dom"/>
</dbReference>
<feature type="compositionally biased region" description="Gly residues" evidence="7">
    <location>
        <begin position="638"/>
        <end position="656"/>
    </location>
</feature>
<keyword evidence="5" id="KW-0418">Kinase</keyword>
<feature type="region of interest" description="Disordered" evidence="7">
    <location>
        <begin position="1139"/>
        <end position="1167"/>
    </location>
</feature>
<feature type="domain" description="Histidine kinase" evidence="9">
    <location>
        <begin position="407"/>
        <end position="804"/>
    </location>
</feature>
<feature type="region of interest" description="Disordered" evidence="7">
    <location>
        <begin position="105"/>
        <end position="158"/>
    </location>
</feature>
<feature type="compositionally biased region" description="Gly residues" evidence="7">
    <location>
        <begin position="574"/>
        <end position="585"/>
    </location>
</feature>